<evidence type="ECO:0000256" key="1">
    <source>
        <dbReference type="ARBA" id="ARBA00006295"/>
    </source>
</evidence>
<evidence type="ECO:0000313" key="4">
    <source>
        <dbReference type="EMBL" id="WOJ91721.1"/>
    </source>
</evidence>
<name>A0ABZ0HXQ7_9HYPH</name>
<dbReference type="PANTHER" id="PTHR33375:SF7">
    <property type="entry name" value="CHROMOSOME 2-PARTITIONING PROTEIN PARB-RELATED"/>
    <property type="match status" value="1"/>
</dbReference>
<feature type="region of interest" description="Disordered" evidence="2">
    <location>
        <begin position="520"/>
        <end position="579"/>
    </location>
</feature>
<dbReference type="SUPFAM" id="SSF109709">
    <property type="entry name" value="KorB DNA-binding domain-like"/>
    <property type="match status" value="1"/>
</dbReference>
<gene>
    <name evidence="4" type="ORF">RZS28_18510</name>
</gene>
<feature type="domain" description="ParB-like N-terminal" evidence="3">
    <location>
        <begin position="4"/>
        <end position="94"/>
    </location>
</feature>
<keyword evidence="4" id="KW-0614">Plasmid</keyword>
<organism evidence="4 5">
    <name type="scientific">Methylocapsa polymorpha</name>
    <dbReference type="NCBI Taxonomy" id="3080828"/>
    <lineage>
        <taxon>Bacteria</taxon>
        <taxon>Pseudomonadati</taxon>
        <taxon>Pseudomonadota</taxon>
        <taxon>Alphaproteobacteria</taxon>
        <taxon>Hyphomicrobiales</taxon>
        <taxon>Beijerinckiaceae</taxon>
        <taxon>Methylocapsa</taxon>
    </lineage>
</organism>
<evidence type="ECO:0000256" key="2">
    <source>
        <dbReference type="SAM" id="MobiDB-lite"/>
    </source>
</evidence>
<dbReference type="Proteomes" id="UP001626536">
    <property type="component" value="Plasmid pRX1"/>
</dbReference>
<feature type="compositionally biased region" description="Basic and acidic residues" evidence="2">
    <location>
        <begin position="565"/>
        <end position="579"/>
    </location>
</feature>
<protein>
    <submittedName>
        <fullName evidence="4">ParB/RepB/Spo0J family partition protein</fullName>
    </submittedName>
</protein>
<dbReference type="InterPro" id="IPR003115">
    <property type="entry name" value="ParB_N"/>
</dbReference>
<proteinExistence type="inferred from homology"/>
<keyword evidence="5" id="KW-1185">Reference proteome</keyword>
<dbReference type="Gene3D" id="3.90.1530.30">
    <property type="match status" value="1"/>
</dbReference>
<evidence type="ECO:0000313" key="5">
    <source>
        <dbReference type="Proteomes" id="UP001626536"/>
    </source>
</evidence>
<reference evidence="4 5" key="1">
    <citation type="submission" date="2023-10" db="EMBL/GenBank/DDBJ databases">
        <title>Novel methanotroph of the genus Methylocapsa from a subarctic wetland.</title>
        <authorList>
            <person name="Belova S.E."/>
            <person name="Oshkin I.Y."/>
            <person name="Miroshnikov K."/>
            <person name="Dedysh S.N."/>
        </authorList>
    </citation>
    <scope>NUCLEOTIDE SEQUENCE [LARGE SCALE GENOMIC DNA]</scope>
    <source>
        <strain evidence="4 5">RX1</strain>
        <plasmid evidence="4 5">pRX1</plasmid>
    </source>
</reference>
<dbReference type="SMART" id="SM00470">
    <property type="entry name" value="ParB"/>
    <property type="match status" value="1"/>
</dbReference>
<feature type="region of interest" description="Disordered" evidence="2">
    <location>
        <begin position="305"/>
        <end position="335"/>
    </location>
</feature>
<feature type="compositionally biased region" description="Basic and acidic residues" evidence="2">
    <location>
        <begin position="528"/>
        <end position="553"/>
    </location>
</feature>
<comment type="similarity">
    <text evidence="1">Belongs to the ParB family.</text>
</comment>
<dbReference type="InterPro" id="IPR004437">
    <property type="entry name" value="ParB/RepB/Spo0J"/>
</dbReference>
<sequence>MELREVDPKILIPNPNNPRHTNAGAFADQQILASIKAVGILQPPVVREEGDELIIVAGHRRVRAAAAIPLPKILVLVRDPDDGADSVRAVSENVVRAPLSPVDQWRAIEALSSDQWTDEAIGGALALPVRTIKKLRLLAHIHPAMLDYIAKGDMPKEEHLRTISAASADEQASVWKKYKPKKGQPNVSWWEVAHALEKRRIYAKVAKFGADEELAFGIQWEDDLFAQADEDTRYTTNVEGFFAAQAAWMEATLPKNGVVLPTDDYGHQKLPPKAERVWGQAKKSDAIGRSVNPRSGEIDEVIFRMPKPDPKKNKAANAADEIDETPLAPAKPRPEITQKGMAIIGDLRTEALSTALLENQFDDITLIGVLLLAFNAGNVEIKTGDYTRDKRQFLFQRITEGGRLTQDIATLRATARETLALILSCRAGYNTSGLAARFAGDAIGADAHLPNMAKEEILSCLSKAGIERAAASLGVPPKPRAKDTRAALIEQVGEGTFVLPEACFAPKQDELSAHQAPIVSYDDDESAHEDAVDTSKEKSRSEKHDVDTDHREDGEDDEVDEQDYGEERAGRGFDDVAHA</sequence>
<dbReference type="NCBIfam" id="TIGR00180">
    <property type="entry name" value="parB_part"/>
    <property type="match status" value="1"/>
</dbReference>
<dbReference type="Gene3D" id="1.10.10.2830">
    <property type="match status" value="1"/>
</dbReference>
<dbReference type="RefSeq" id="WP_318655149.1">
    <property type="nucleotide sequence ID" value="NZ_CP136863.1"/>
</dbReference>
<dbReference type="EMBL" id="CP136863">
    <property type="protein sequence ID" value="WOJ91721.1"/>
    <property type="molecule type" value="Genomic_DNA"/>
</dbReference>
<dbReference type="PANTHER" id="PTHR33375">
    <property type="entry name" value="CHROMOSOME-PARTITIONING PROTEIN PARB-RELATED"/>
    <property type="match status" value="1"/>
</dbReference>
<accession>A0ABZ0HXQ7</accession>
<dbReference type="SUPFAM" id="SSF110849">
    <property type="entry name" value="ParB/Sulfiredoxin"/>
    <property type="match status" value="1"/>
</dbReference>
<geneLocation type="plasmid" evidence="4 5">
    <name>pRX1</name>
</geneLocation>
<evidence type="ECO:0000259" key="3">
    <source>
        <dbReference type="SMART" id="SM00470"/>
    </source>
</evidence>
<dbReference type="NCBIfam" id="NF010406">
    <property type="entry name" value="PRK13832.1"/>
    <property type="match status" value="1"/>
</dbReference>
<dbReference type="Pfam" id="PF02195">
    <property type="entry name" value="ParB_N"/>
    <property type="match status" value="1"/>
</dbReference>
<dbReference type="InterPro" id="IPR036086">
    <property type="entry name" value="ParB/Sulfiredoxin_sf"/>
</dbReference>
<dbReference type="InterPro" id="IPR050336">
    <property type="entry name" value="Chromosome_partition/occlusion"/>
</dbReference>
<feature type="compositionally biased region" description="Acidic residues" evidence="2">
    <location>
        <begin position="554"/>
        <end position="564"/>
    </location>
</feature>